<name>F0W8J2_9STRA</name>
<reference evidence="2" key="1">
    <citation type="journal article" date="2011" name="PLoS Biol.">
        <title>Gene gain and loss during evolution of obligate parasitism in the white rust pathogen of Arabidopsis thaliana.</title>
        <authorList>
            <person name="Kemen E."/>
            <person name="Gardiner A."/>
            <person name="Schultz-Larsen T."/>
            <person name="Kemen A.C."/>
            <person name="Balmuth A.L."/>
            <person name="Robert-Seilaniantz A."/>
            <person name="Bailey K."/>
            <person name="Holub E."/>
            <person name="Studholme D.J."/>
            <person name="Maclean D."/>
            <person name="Jones J.D."/>
        </authorList>
    </citation>
    <scope>NUCLEOTIDE SEQUENCE</scope>
</reference>
<proteinExistence type="predicted"/>
<reference evidence="2" key="2">
    <citation type="submission" date="2011-02" db="EMBL/GenBank/DDBJ databases">
        <authorList>
            <person name="MacLean D."/>
        </authorList>
    </citation>
    <scope>NUCLEOTIDE SEQUENCE</scope>
</reference>
<protein>
    <submittedName>
        <fullName evidence="2">AlNc14C35G3118 protein</fullName>
    </submittedName>
</protein>
<sequence length="65" mass="7101">MYLLFCQCDCNMRSDKSVRLSVALERFVWEANAATSRSDFDSSMGGPTSANSAAGAYLNAIPHHK</sequence>
<dbReference type="HOGENOM" id="CLU_2854319_0_0_1"/>
<gene>
    <name evidence="2" type="primary">AlNc14C35G3118</name>
    <name evidence="2" type="ORF">ALNC14_035900</name>
</gene>
<evidence type="ECO:0000313" key="2">
    <source>
        <dbReference type="EMBL" id="CCA17447.1"/>
    </source>
</evidence>
<dbReference type="EMBL" id="FR824080">
    <property type="protein sequence ID" value="CCA17447.1"/>
    <property type="molecule type" value="Genomic_DNA"/>
</dbReference>
<feature type="region of interest" description="Disordered" evidence="1">
    <location>
        <begin position="36"/>
        <end position="65"/>
    </location>
</feature>
<organism evidence="2">
    <name type="scientific">Albugo laibachii Nc14</name>
    <dbReference type="NCBI Taxonomy" id="890382"/>
    <lineage>
        <taxon>Eukaryota</taxon>
        <taxon>Sar</taxon>
        <taxon>Stramenopiles</taxon>
        <taxon>Oomycota</taxon>
        <taxon>Peronosporomycetes</taxon>
        <taxon>Albuginales</taxon>
        <taxon>Albuginaceae</taxon>
        <taxon>Albugo</taxon>
    </lineage>
</organism>
<evidence type="ECO:0000256" key="1">
    <source>
        <dbReference type="SAM" id="MobiDB-lite"/>
    </source>
</evidence>
<dbReference type="AlphaFoldDB" id="F0W8J2"/>
<accession>F0W8J2</accession>